<name>A0AAJ1TNL4_9HYPH</name>
<reference evidence="1" key="1">
    <citation type="submission" date="2023-07" db="EMBL/GenBank/DDBJ databases">
        <title>Genomic Encyclopedia of Type Strains, Phase IV (KMG-IV): sequencing the most valuable type-strain genomes for metagenomic binning, comparative biology and taxonomic classification.</title>
        <authorList>
            <person name="Goeker M."/>
        </authorList>
    </citation>
    <scope>NUCLEOTIDE SEQUENCE</scope>
    <source>
        <strain evidence="1">DSM 19569</strain>
    </source>
</reference>
<comment type="caution">
    <text evidence="1">The sequence shown here is derived from an EMBL/GenBank/DDBJ whole genome shotgun (WGS) entry which is preliminary data.</text>
</comment>
<proteinExistence type="predicted"/>
<accession>A0AAJ1TNL4</accession>
<sequence length="105" mass="11231">MAASTRHAALGAILGAPRWHPCRPSPALRTAERSTASPEPVRLIARHDRIDALRHVACDADGMGCNRGLVQAAGAIRARVAGTTVSRLPDILRQGWMPREARPAP</sequence>
<evidence type="ECO:0000313" key="2">
    <source>
        <dbReference type="Proteomes" id="UP001223420"/>
    </source>
</evidence>
<dbReference type="Proteomes" id="UP001223420">
    <property type="component" value="Unassembled WGS sequence"/>
</dbReference>
<gene>
    <name evidence="1" type="ORF">QO001_002960</name>
</gene>
<dbReference type="EMBL" id="JAUSWL010000004">
    <property type="protein sequence ID" value="MDQ0544031.1"/>
    <property type="molecule type" value="Genomic_DNA"/>
</dbReference>
<evidence type="ECO:0000313" key="1">
    <source>
        <dbReference type="EMBL" id="MDQ0544031.1"/>
    </source>
</evidence>
<dbReference type="RefSeq" id="WP_230366458.1">
    <property type="nucleotide sequence ID" value="NZ_JAJALK010000005.1"/>
</dbReference>
<organism evidence="1 2">
    <name type="scientific">Methylobacterium brachiatum</name>
    <dbReference type="NCBI Taxonomy" id="269660"/>
    <lineage>
        <taxon>Bacteria</taxon>
        <taxon>Pseudomonadati</taxon>
        <taxon>Pseudomonadota</taxon>
        <taxon>Alphaproteobacteria</taxon>
        <taxon>Hyphomicrobiales</taxon>
        <taxon>Methylobacteriaceae</taxon>
        <taxon>Methylobacterium</taxon>
    </lineage>
</organism>
<protein>
    <submittedName>
        <fullName evidence="1">Uncharacterized protein</fullName>
    </submittedName>
</protein>
<dbReference type="AlphaFoldDB" id="A0AAJ1TNL4"/>